<dbReference type="GO" id="GO:0005759">
    <property type="term" value="C:mitochondrial matrix"/>
    <property type="evidence" value="ECO:0007669"/>
    <property type="project" value="UniProtKB-SubCell"/>
</dbReference>
<dbReference type="CDD" id="cd23739">
    <property type="entry name" value="TBRG4-like_N"/>
    <property type="match status" value="1"/>
</dbReference>
<dbReference type="EMBL" id="JAACNH010000005">
    <property type="protein sequence ID" value="KAG8443455.1"/>
    <property type="molecule type" value="Genomic_DNA"/>
</dbReference>
<gene>
    <name evidence="9" type="ORF">GDO86_012019</name>
</gene>
<keyword evidence="10" id="KW-1185">Reference proteome</keyword>
<dbReference type="GO" id="GO:0035770">
    <property type="term" value="C:ribonucleoprotein granule"/>
    <property type="evidence" value="ECO:0007669"/>
    <property type="project" value="TreeGrafter"/>
</dbReference>
<dbReference type="Pfam" id="PF08368">
    <property type="entry name" value="FAST_2"/>
    <property type="match status" value="1"/>
</dbReference>
<sequence length="633" mass="72285">MAARLVQRFSRFLAVSAHYPPPSCSHVQEFLKVCSPSFYLVPVSSIHCSRPLNHVDGFLAKEHTFTSSPEHSRFESLLESTSGAEDLLQLGVEQEINGNQAAIIICQLSKTLTENKTQPESIVQDQRFQQLLLIIHNQISSVWNGNLVSLLKSLYMLGVKEEHKQLRAVENEIRWRLRRLSFKSLVILTDACAQFAHSESQKSLVSDLVKNLELRWTEIEDARSVVTLITRVGFISKSLMERLEDKALEYAEHFTPEDTRRVALALAAQNRRSVPLLRALSYHLVQRHLGLSPAIVLDLAFAYGKLNFHQTQVFQKMSCDLLPKVPELSGNDIARCIKSFAYLKWSNMPLFEAFAQESIVNSEKFTVLQLCNIVLAFARLNFQPSKREEFYSMVHQKLCTELDSLDPYLVVDIVWSLCVLQQANSFYLNKVLQPEICSKIIDGPSYKSTNYRLKMAHINATARLEHPDYTGPLLPIDFLSATQAVTANRKLSPLQCGVQEVLREVFPVEETCRCGVDTVYGWYIDGEVILDNDSNPILLKNLEASHLLYWEGKDPLPHGARRFAFVCWDFPNFNSRSKDLLGRFVLNKRHLQAAGFLVVEVPYYEWLDLKSEWQKSAYIKDKINKTVAEDMAR</sequence>
<evidence type="ECO:0000259" key="8">
    <source>
        <dbReference type="PROSITE" id="PS51286"/>
    </source>
</evidence>
<dbReference type="GO" id="GO:0000963">
    <property type="term" value="P:mitochondrial RNA processing"/>
    <property type="evidence" value="ECO:0007669"/>
    <property type="project" value="TreeGrafter"/>
</dbReference>
<evidence type="ECO:0000256" key="7">
    <source>
        <dbReference type="ARBA" id="ARBA00043220"/>
    </source>
</evidence>
<evidence type="ECO:0000256" key="1">
    <source>
        <dbReference type="ARBA" id="ARBA00004305"/>
    </source>
</evidence>
<reference evidence="9" key="1">
    <citation type="thesis" date="2020" institute="ProQuest LLC" country="789 East Eisenhower Parkway, Ann Arbor, MI, USA">
        <title>Comparative Genomics and Chromosome Evolution.</title>
        <authorList>
            <person name="Mudd A.B."/>
        </authorList>
    </citation>
    <scope>NUCLEOTIDE SEQUENCE</scope>
    <source>
        <strain evidence="9">Female2</strain>
        <tissue evidence="9">Blood</tissue>
    </source>
</reference>
<evidence type="ECO:0000256" key="2">
    <source>
        <dbReference type="ARBA" id="ARBA00022946"/>
    </source>
</evidence>
<accession>A0A8T2JLS4</accession>
<dbReference type="GO" id="GO:0044528">
    <property type="term" value="P:regulation of mitochondrial mRNA stability"/>
    <property type="evidence" value="ECO:0007669"/>
    <property type="project" value="InterPro"/>
</dbReference>
<evidence type="ECO:0000256" key="3">
    <source>
        <dbReference type="ARBA" id="ARBA00023128"/>
    </source>
</evidence>
<dbReference type="Pfam" id="PF06743">
    <property type="entry name" value="FAST_1"/>
    <property type="match status" value="1"/>
</dbReference>
<evidence type="ECO:0000256" key="6">
    <source>
        <dbReference type="ARBA" id="ARBA00042265"/>
    </source>
</evidence>
<evidence type="ECO:0000313" key="10">
    <source>
        <dbReference type="Proteomes" id="UP000812440"/>
    </source>
</evidence>
<dbReference type="PANTHER" id="PTHR21228">
    <property type="entry name" value="FAST LEU-RICH DOMAIN-CONTAINING"/>
    <property type="match status" value="1"/>
</dbReference>
<organism evidence="9 10">
    <name type="scientific">Hymenochirus boettgeri</name>
    <name type="common">Congo dwarf clawed frog</name>
    <dbReference type="NCBI Taxonomy" id="247094"/>
    <lineage>
        <taxon>Eukaryota</taxon>
        <taxon>Metazoa</taxon>
        <taxon>Chordata</taxon>
        <taxon>Craniata</taxon>
        <taxon>Vertebrata</taxon>
        <taxon>Euteleostomi</taxon>
        <taxon>Amphibia</taxon>
        <taxon>Batrachia</taxon>
        <taxon>Anura</taxon>
        <taxon>Pipoidea</taxon>
        <taxon>Pipidae</taxon>
        <taxon>Pipinae</taxon>
        <taxon>Hymenochirus</taxon>
    </lineage>
</organism>
<comment type="subcellular location">
    <subcellularLocation>
        <location evidence="1">Mitochondrion matrix</location>
    </subcellularLocation>
</comment>
<dbReference type="PANTHER" id="PTHR21228:SF59">
    <property type="entry name" value="FAST KINASE DOMAIN-CONTAINING PROTEIN 4"/>
    <property type="match status" value="1"/>
</dbReference>
<feature type="domain" description="RAP" evidence="8">
    <location>
        <begin position="563"/>
        <end position="621"/>
    </location>
</feature>
<dbReference type="AlphaFoldDB" id="A0A8T2JLS4"/>
<dbReference type="InterPro" id="IPR010622">
    <property type="entry name" value="FAST_Leu-rich"/>
</dbReference>
<comment type="similarity">
    <text evidence="4">Belongs to the FAST kinase family.</text>
</comment>
<dbReference type="PROSITE" id="PS51286">
    <property type="entry name" value="RAP"/>
    <property type="match status" value="1"/>
</dbReference>
<dbReference type="EMBL" id="JAACNH010000005">
    <property type="protein sequence ID" value="KAG8443456.1"/>
    <property type="molecule type" value="Genomic_DNA"/>
</dbReference>
<keyword evidence="2" id="KW-0809">Transit peptide</keyword>
<evidence type="ECO:0000256" key="4">
    <source>
        <dbReference type="ARBA" id="ARBA00038281"/>
    </source>
</evidence>
<proteinExistence type="inferred from homology"/>
<protein>
    <recommendedName>
        <fullName evidence="5">FAST kinase domain-containing protein 4</fullName>
    </recommendedName>
    <alternativeName>
        <fullName evidence="7">Protein TBRG4</fullName>
    </alternativeName>
    <alternativeName>
        <fullName evidence="6">Transforming growth factor beta regulator 4</fullName>
    </alternativeName>
</protein>
<name>A0A8T2JLS4_9PIPI</name>
<dbReference type="GO" id="GO:0003723">
    <property type="term" value="F:RNA binding"/>
    <property type="evidence" value="ECO:0007669"/>
    <property type="project" value="TreeGrafter"/>
</dbReference>
<dbReference type="InterPro" id="IPR050870">
    <property type="entry name" value="FAST_kinase"/>
</dbReference>
<dbReference type="InterPro" id="IPR013584">
    <property type="entry name" value="RAP"/>
</dbReference>
<keyword evidence="3" id="KW-0496">Mitochondrion</keyword>
<comment type="caution">
    <text evidence="9">The sequence shown here is derived from an EMBL/GenBank/DDBJ whole genome shotgun (WGS) entry which is preliminary data.</text>
</comment>
<dbReference type="OrthoDB" id="6501018at2759"/>
<dbReference type="InterPro" id="IPR013579">
    <property type="entry name" value="FAST_2"/>
</dbReference>
<evidence type="ECO:0000313" key="9">
    <source>
        <dbReference type="EMBL" id="KAG8443456.1"/>
    </source>
</evidence>
<dbReference type="SMART" id="SM00952">
    <property type="entry name" value="RAP"/>
    <property type="match status" value="1"/>
</dbReference>
<dbReference type="Proteomes" id="UP000812440">
    <property type="component" value="Chromosome 6"/>
</dbReference>
<evidence type="ECO:0000256" key="5">
    <source>
        <dbReference type="ARBA" id="ARBA00040471"/>
    </source>
</evidence>
<dbReference type="Pfam" id="PF08373">
    <property type="entry name" value="RAP"/>
    <property type="match status" value="1"/>
</dbReference>